<gene>
    <name evidence="2" type="ORF">HZH68_014445</name>
</gene>
<dbReference type="EMBL" id="JACSDZ010000018">
    <property type="protein sequence ID" value="KAF7383688.1"/>
    <property type="molecule type" value="Genomic_DNA"/>
</dbReference>
<comment type="caution">
    <text evidence="2">The sequence shown here is derived from an EMBL/GenBank/DDBJ whole genome shotgun (WGS) entry which is preliminary data.</text>
</comment>
<sequence length="638" mass="71384">MLSPPRRTPKLYIPQPDGPRSRSTYNIDLLKWRSGDAFSTTDDDKCSSQPVGPQVQQPPSGGTWVGSTCDILKSMSILYLKSKTKLSKWRSGSTFPSRVDKKGIYRTTDGPWFISTYNFDEHASPIPQSKWRSGSTFPSRVDKKGIYRTTDGPWFISTYNFDEYASPIPQHAVSASSTEDLYRNGEVGEHSPPETTRKLYIGPTDSPWFISTFNFDKRASPIPQHAVSASSTEDFFKSKWRSGSTFPSRVDKKGIYRTTDGPWFISTYNFDEYASPIPQHAVSASSTEDFYRNGEVGAFAPPMLTRKAYIGGLTVQRNGEVGMPPQPGRTASYIFDGLTASGSDLLSTSTRTRFPQVVTKRTKWRSGDASPTREECKVIEMPAGQPLVQICLQFQRRMAVHYNVVFIVSGGTLGRSPRVKSSLIAPTITNSDLQLAVRVIGLVWFRTSSSGHRNFRREPYVRVFTKISRKSPLCTFGDFGEQSGLVDLEISAGRHPWESPLCTFGNFGEQSGLVDLEIFTPVRDFENLSRRVDLEIFAGCHGSEIKLRSGDTLPPMTTTKSDLRPTLTVTDSVLLSISTSTHRSCRSTHRSSCSKHSPQVIEKRFKLEVGILGLVRLQQSWTFDRLLQLLIQLCFGLR</sequence>
<feature type="region of interest" description="Disordered" evidence="1">
    <location>
        <begin position="1"/>
        <end position="23"/>
    </location>
</feature>
<proteinExistence type="predicted"/>
<protein>
    <submittedName>
        <fullName evidence="2">Uncharacterized protein</fullName>
    </submittedName>
</protein>
<feature type="region of interest" description="Disordered" evidence="1">
    <location>
        <begin position="41"/>
        <end position="62"/>
    </location>
</feature>
<dbReference type="Proteomes" id="UP000617340">
    <property type="component" value="Unassembled WGS sequence"/>
</dbReference>
<reference evidence="2" key="1">
    <citation type="journal article" date="2020" name="G3 (Bethesda)">
        <title>High-Quality Assemblies for Three Invasive Social Wasps from the &lt;i&gt;Vespula&lt;/i&gt; Genus.</title>
        <authorList>
            <person name="Harrop T.W.R."/>
            <person name="Guhlin J."/>
            <person name="McLaughlin G.M."/>
            <person name="Permina E."/>
            <person name="Stockwell P."/>
            <person name="Gilligan J."/>
            <person name="Le Lec M.F."/>
            <person name="Gruber M.A.M."/>
            <person name="Quinn O."/>
            <person name="Lovegrove M."/>
            <person name="Duncan E.J."/>
            <person name="Remnant E.J."/>
            <person name="Van Eeckhoven J."/>
            <person name="Graham B."/>
            <person name="Knapp R.A."/>
            <person name="Langford K.W."/>
            <person name="Kronenberg Z."/>
            <person name="Press M.O."/>
            <person name="Eacker S.M."/>
            <person name="Wilson-Rankin E.E."/>
            <person name="Purcell J."/>
            <person name="Lester P.J."/>
            <person name="Dearden P.K."/>
        </authorList>
    </citation>
    <scope>NUCLEOTIDE SEQUENCE</scope>
    <source>
        <strain evidence="2">Linc-1</strain>
    </source>
</reference>
<name>A0A834MUQ5_VESGE</name>
<evidence type="ECO:0000256" key="1">
    <source>
        <dbReference type="SAM" id="MobiDB-lite"/>
    </source>
</evidence>
<accession>A0A834MUQ5</accession>
<dbReference type="AlphaFoldDB" id="A0A834MUQ5"/>
<evidence type="ECO:0000313" key="3">
    <source>
        <dbReference type="Proteomes" id="UP000617340"/>
    </source>
</evidence>
<feature type="compositionally biased region" description="Low complexity" evidence="1">
    <location>
        <begin position="47"/>
        <end position="62"/>
    </location>
</feature>
<evidence type="ECO:0000313" key="2">
    <source>
        <dbReference type="EMBL" id="KAF7383688.1"/>
    </source>
</evidence>
<organism evidence="2 3">
    <name type="scientific">Vespula germanica</name>
    <name type="common">German yellow jacket</name>
    <name type="synonym">Paravespula germanica</name>
    <dbReference type="NCBI Taxonomy" id="30212"/>
    <lineage>
        <taxon>Eukaryota</taxon>
        <taxon>Metazoa</taxon>
        <taxon>Ecdysozoa</taxon>
        <taxon>Arthropoda</taxon>
        <taxon>Hexapoda</taxon>
        <taxon>Insecta</taxon>
        <taxon>Pterygota</taxon>
        <taxon>Neoptera</taxon>
        <taxon>Endopterygota</taxon>
        <taxon>Hymenoptera</taxon>
        <taxon>Apocrita</taxon>
        <taxon>Aculeata</taxon>
        <taxon>Vespoidea</taxon>
        <taxon>Vespidae</taxon>
        <taxon>Vespinae</taxon>
        <taxon>Vespula</taxon>
    </lineage>
</organism>
<keyword evidence="3" id="KW-1185">Reference proteome</keyword>